<evidence type="ECO:0000313" key="3">
    <source>
        <dbReference type="Proteomes" id="UP000288178"/>
    </source>
</evidence>
<accession>A0A3S2WYT8</accession>
<organism evidence="2 3">
    <name type="scientific">Rubrivivax albus</name>
    <dbReference type="NCBI Taxonomy" id="2499835"/>
    <lineage>
        <taxon>Bacteria</taxon>
        <taxon>Pseudomonadati</taxon>
        <taxon>Pseudomonadota</taxon>
        <taxon>Betaproteobacteria</taxon>
        <taxon>Burkholderiales</taxon>
        <taxon>Sphaerotilaceae</taxon>
        <taxon>Rubrivivax</taxon>
    </lineage>
</organism>
<gene>
    <name evidence="2" type="ORF">ENE75_19885</name>
</gene>
<evidence type="ECO:0000259" key="1">
    <source>
        <dbReference type="SMART" id="SM00421"/>
    </source>
</evidence>
<dbReference type="InterPro" id="IPR036388">
    <property type="entry name" value="WH-like_DNA-bd_sf"/>
</dbReference>
<dbReference type="Proteomes" id="UP000288178">
    <property type="component" value="Unassembled WGS sequence"/>
</dbReference>
<feature type="domain" description="HTH luxR-type" evidence="1">
    <location>
        <begin position="323"/>
        <end position="380"/>
    </location>
</feature>
<dbReference type="Gene3D" id="1.10.10.10">
    <property type="entry name" value="Winged helix-like DNA-binding domain superfamily/Winged helix DNA-binding domain"/>
    <property type="match status" value="1"/>
</dbReference>
<reference evidence="2 3" key="1">
    <citation type="submission" date="2019-01" db="EMBL/GenBank/DDBJ databases">
        <authorList>
            <person name="Chen W.-M."/>
        </authorList>
    </citation>
    <scope>NUCLEOTIDE SEQUENCE [LARGE SCALE GENOMIC DNA]</scope>
    <source>
        <strain evidence="2 3">ICH-3</strain>
    </source>
</reference>
<dbReference type="InterPro" id="IPR000792">
    <property type="entry name" value="Tscrpt_reg_LuxR_C"/>
</dbReference>
<keyword evidence="3" id="KW-1185">Reference proteome</keyword>
<dbReference type="SUPFAM" id="SSF46894">
    <property type="entry name" value="C-terminal effector domain of the bipartite response regulators"/>
    <property type="match status" value="1"/>
</dbReference>
<dbReference type="InterPro" id="IPR016032">
    <property type="entry name" value="Sig_transdc_resp-reg_C-effctor"/>
</dbReference>
<dbReference type="GO" id="GO:0006355">
    <property type="term" value="P:regulation of DNA-templated transcription"/>
    <property type="evidence" value="ECO:0007669"/>
    <property type="project" value="InterPro"/>
</dbReference>
<evidence type="ECO:0000313" key="2">
    <source>
        <dbReference type="EMBL" id="RVT49341.1"/>
    </source>
</evidence>
<dbReference type="AlphaFoldDB" id="A0A3S2WYT8"/>
<protein>
    <recommendedName>
        <fullName evidence="1">HTH luxR-type domain-containing protein</fullName>
    </recommendedName>
</protein>
<comment type="caution">
    <text evidence="2">The sequence shown here is derived from an EMBL/GenBank/DDBJ whole genome shotgun (WGS) entry which is preliminary data.</text>
</comment>
<name>A0A3S2WYT8_9BURK</name>
<dbReference type="SMART" id="SM00421">
    <property type="entry name" value="HTH_LUXR"/>
    <property type="match status" value="1"/>
</dbReference>
<sequence>MTGTPSRPLRSLQSFQSLQSLKALCGLGLHPEVLVPAFLEALHALVPSSRNLFDWTDEQGRLVRYFIEGPIDTRIAQLYFDEFHNRRETEVMPAFDSLSRCPAGIRRADELDHARFYASALYNEIWRPQGLRTRLEAVVRTADGRLLGSLVLYRGPGERRFSLLDERHVAAVLPAFAAGLVAAGVAVAHERHLPGREPPQTLLLTLDGKVCHASAGAERLLLMAAGGASRDRLSRPLLQLGEPMVPMLLLRLRERAATMATSEGRAAATLAPPPSIVHETPAGQFVARGELLRPAQAGAEPLAQLTLQRLEPHRVALDRALRALPISAGQMAVCRGLYAGLTQAEIGRRLGVAPATVVDHARKAYRALGIGSQAALRELVNACVGTA</sequence>
<dbReference type="EMBL" id="SACT01000008">
    <property type="protein sequence ID" value="RVT49341.1"/>
    <property type="molecule type" value="Genomic_DNA"/>
</dbReference>
<dbReference type="GO" id="GO:0003677">
    <property type="term" value="F:DNA binding"/>
    <property type="evidence" value="ECO:0007669"/>
    <property type="project" value="InterPro"/>
</dbReference>
<proteinExistence type="predicted"/>